<evidence type="ECO:0000313" key="2">
    <source>
        <dbReference type="EMBL" id="KGO91958.1"/>
    </source>
</evidence>
<evidence type="ECO:0008006" key="4">
    <source>
        <dbReference type="Google" id="ProtNLM"/>
    </source>
</evidence>
<keyword evidence="1" id="KW-0732">Signal</keyword>
<dbReference type="RefSeq" id="WP_026989706.1">
    <property type="nucleotide sequence ID" value="NZ_AUGP01000001.1"/>
</dbReference>
<feature type="chain" id="PRO_5001991591" description="Lipoprotein" evidence="1">
    <location>
        <begin position="20"/>
        <end position="175"/>
    </location>
</feature>
<sequence length="175" mass="19478">MKALVLGIVLIGLSPCATGQLVYTNNSETIFLDHPTVLQYIKGSHLKTSERHTYSITNDTLTITTPLLPIAADPSKFSNSITGQQFLFSKDSLVNTTTGATYYSPNVQKAKERKASKGIYVVVDGVKHKIRKNSDRNILTTINMADYNITSPDKETAYRLYNINKKYTTLVLTKK</sequence>
<dbReference type="EMBL" id="JRLY01000013">
    <property type="protein sequence ID" value="KGO91958.1"/>
    <property type="molecule type" value="Genomic_DNA"/>
</dbReference>
<keyword evidence="3" id="KW-1185">Reference proteome</keyword>
<dbReference type="STRING" id="1121898.GCA_000422725_03605"/>
<dbReference type="Proteomes" id="UP000030111">
    <property type="component" value="Unassembled WGS sequence"/>
</dbReference>
<gene>
    <name evidence="2" type="ORF">Q766_15045</name>
</gene>
<accession>A0A0A2MKD9</accession>
<proteinExistence type="predicted"/>
<feature type="signal peptide" evidence="1">
    <location>
        <begin position="1"/>
        <end position="19"/>
    </location>
</feature>
<reference evidence="2 3" key="1">
    <citation type="submission" date="2013-09" db="EMBL/GenBank/DDBJ databases">
        <authorList>
            <person name="Zeng Z."/>
            <person name="Chen C."/>
        </authorList>
    </citation>
    <scope>NUCLEOTIDE SEQUENCE [LARGE SCALE GENOMIC DNA]</scope>
    <source>
        <strain evidence="2 3">WB 4.1-42</strain>
    </source>
</reference>
<dbReference type="AlphaFoldDB" id="A0A0A2MKD9"/>
<evidence type="ECO:0000313" key="3">
    <source>
        <dbReference type="Proteomes" id="UP000030111"/>
    </source>
</evidence>
<comment type="caution">
    <text evidence="2">The sequence shown here is derived from an EMBL/GenBank/DDBJ whole genome shotgun (WGS) entry which is preliminary data.</text>
</comment>
<evidence type="ECO:0000256" key="1">
    <source>
        <dbReference type="SAM" id="SignalP"/>
    </source>
</evidence>
<organism evidence="2 3">
    <name type="scientific">Flavobacterium subsaxonicum WB 4.1-42 = DSM 21790</name>
    <dbReference type="NCBI Taxonomy" id="1121898"/>
    <lineage>
        <taxon>Bacteria</taxon>
        <taxon>Pseudomonadati</taxon>
        <taxon>Bacteroidota</taxon>
        <taxon>Flavobacteriia</taxon>
        <taxon>Flavobacteriales</taxon>
        <taxon>Flavobacteriaceae</taxon>
        <taxon>Flavobacterium</taxon>
    </lineage>
</organism>
<name>A0A0A2MKD9_9FLAO</name>
<protein>
    <recommendedName>
        <fullName evidence="4">Lipoprotein</fullName>
    </recommendedName>
</protein>
<dbReference type="eggNOG" id="ENOG5030ZEV">
    <property type="taxonomic scope" value="Bacteria"/>
</dbReference>